<accession>A0A0H2LZV2</accession>
<dbReference type="GO" id="GO:0046872">
    <property type="term" value="F:metal ion binding"/>
    <property type="evidence" value="ECO:0007669"/>
    <property type="project" value="UniProtKB-KW"/>
</dbReference>
<comment type="subunit">
    <text evidence="4">Homodimer.</text>
</comment>
<dbReference type="PANTHER" id="PTHR31528:SF1">
    <property type="entry name" value="4-AMINO-5-HYDROXYMETHYL-2-METHYLPYRIMIDINE PHOSPHATE SYNTHASE THI11-RELATED"/>
    <property type="match status" value="1"/>
</dbReference>
<dbReference type="RefSeq" id="WP_021008069.1">
    <property type="nucleotide sequence ID" value="NZ_JZWI01000015.1"/>
</dbReference>
<feature type="domain" description="SsuA/THI5-like" evidence="12">
    <location>
        <begin position="52"/>
        <end position="257"/>
    </location>
</feature>
<reference evidence="13 14" key="1">
    <citation type="submission" date="2015-03" db="EMBL/GenBank/DDBJ databases">
        <title>Genome sequence of Variovorax paradoxus TBEA6.</title>
        <authorList>
            <person name="Poehlein A."/>
            <person name="Schuldes J."/>
            <person name="Wuebbeler J.H."/>
            <person name="Hiessl S."/>
            <person name="Steinbuechel A."/>
            <person name="Daniel R."/>
        </authorList>
    </citation>
    <scope>NUCLEOTIDE SEQUENCE [LARGE SCALE GENOMIC DNA]</scope>
    <source>
        <strain evidence="13 14">TBEA6</strain>
    </source>
</reference>
<evidence type="ECO:0000313" key="13">
    <source>
        <dbReference type="EMBL" id="KLN55708.1"/>
    </source>
</evidence>
<keyword evidence="6" id="KW-0479">Metal-binding</keyword>
<comment type="caution">
    <text evidence="13">The sequence shown here is derived from an EMBL/GenBank/DDBJ whole genome shotgun (WGS) entry which is preliminary data.</text>
</comment>
<evidence type="ECO:0000256" key="4">
    <source>
        <dbReference type="ARBA" id="ARBA00011738"/>
    </source>
</evidence>
<comment type="pathway">
    <text evidence="2">Cofactor biosynthesis; thiamine diphosphate biosynthesis.</text>
</comment>
<comment type="catalytic activity">
    <reaction evidence="11">
        <text>N(6)-(pyridoxal phosphate)-L-lysyl-[4-amino-5-hydroxymethyl-2-methylpyrimidine phosphate synthase] + L-histidyl-[4-amino-5-hydroxymethyl-2-methylpyrimidine phosphate synthase] + 2 Fe(3+) + 4 H2O = L-lysyl-[4-amino-5-hydroxymethyl-2-methylpyrimidine phosphate synthase] + (2S)-2-amino-5-hydroxy-4-oxopentanoyl-[4-amino-5-hydroxymethyl-2-methylpyrimidine phosphate synthase] + 4-amino-2-methyl-5-(phosphooxymethyl)pyrimidine + 3-oxopropanoate + 2 Fe(2+) + 2 H(+)</text>
        <dbReference type="Rhea" id="RHEA:65756"/>
        <dbReference type="Rhea" id="RHEA-COMP:16892"/>
        <dbReference type="Rhea" id="RHEA-COMP:16893"/>
        <dbReference type="Rhea" id="RHEA-COMP:16894"/>
        <dbReference type="Rhea" id="RHEA-COMP:16895"/>
        <dbReference type="ChEBI" id="CHEBI:15377"/>
        <dbReference type="ChEBI" id="CHEBI:15378"/>
        <dbReference type="ChEBI" id="CHEBI:29033"/>
        <dbReference type="ChEBI" id="CHEBI:29034"/>
        <dbReference type="ChEBI" id="CHEBI:29969"/>
        <dbReference type="ChEBI" id="CHEBI:29979"/>
        <dbReference type="ChEBI" id="CHEBI:33190"/>
        <dbReference type="ChEBI" id="CHEBI:58354"/>
        <dbReference type="ChEBI" id="CHEBI:143915"/>
        <dbReference type="ChEBI" id="CHEBI:157692"/>
    </reaction>
    <physiologicalReaction direction="left-to-right" evidence="11">
        <dbReference type="Rhea" id="RHEA:65757"/>
    </physiologicalReaction>
</comment>
<evidence type="ECO:0000256" key="11">
    <source>
        <dbReference type="ARBA" id="ARBA00048179"/>
    </source>
</evidence>
<dbReference type="SUPFAM" id="SSF53850">
    <property type="entry name" value="Periplasmic binding protein-like II"/>
    <property type="match status" value="1"/>
</dbReference>
<gene>
    <name evidence="13" type="ORF">VPARA_30740</name>
</gene>
<evidence type="ECO:0000313" key="14">
    <source>
        <dbReference type="Proteomes" id="UP000035170"/>
    </source>
</evidence>
<dbReference type="PATRIC" id="fig|34073.19.peg.3159"/>
<keyword evidence="9" id="KW-0408">Iron</keyword>
<keyword evidence="5" id="KW-0808">Transferase</keyword>
<evidence type="ECO:0000256" key="2">
    <source>
        <dbReference type="ARBA" id="ARBA00004948"/>
    </source>
</evidence>
<dbReference type="PANTHER" id="PTHR31528">
    <property type="entry name" value="4-AMINO-5-HYDROXYMETHYL-2-METHYLPYRIMIDINE PHOSPHATE SYNTHASE THI11-RELATED"/>
    <property type="match status" value="1"/>
</dbReference>
<dbReference type="PROSITE" id="PS51318">
    <property type="entry name" value="TAT"/>
    <property type="match status" value="1"/>
</dbReference>
<keyword evidence="7" id="KW-0663">Pyridoxal phosphate</keyword>
<proteinExistence type="inferred from homology"/>
<evidence type="ECO:0000259" key="12">
    <source>
        <dbReference type="Pfam" id="PF09084"/>
    </source>
</evidence>
<dbReference type="GO" id="GO:0016740">
    <property type="term" value="F:transferase activity"/>
    <property type="evidence" value="ECO:0007669"/>
    <property type="project" value="UniProtKB-KW"/>
</dbReference>
<dbReference type="Pfam" id="PF09084">
    <property type="entry name" value="NMT1"/>
    <property type="match status" value="1"/>
</dbReference>
<dbReference type="EMBL" id="JZWI01000015">
    <property type="protein sequence ID" value="KLN55708.1"/>
    <property type="molecule type" value="Genomic_DNA"/>
</dbReference>
<sequence>MAKLRDPGRRSLLKTSLIAGGLSAGGLLSVDAFAQGKARINMQLGWIAGGNQIGEVAAKRMGFYEQEGIDFAIQPGGPNIDGVAIIASGRYEVGQVSSSPSIMLAVSQGLPIKCFAVGAQKHPYTYFSLAKNPVRKPADLIGKRVGIPSTAAILLRALLAKNKIAEKDVKVVTIGADMSPLLTGQVDVVTGWLTNTTAIKVLGPDIAELTQWDAGVRLYALPYYASTKTLETQPKVIEAFLRATAKGWHYVRANRDHAVDMLVKEYPNLKREDERVAVDVMLEYAFGGAAQTQGWGAMDPAVWQEQISTYAELGQFTARTPKVEDVISLDALKATAAARAMKG</sequence>
<keyword evidence="14" id="KW-1185">Reference proteome</keyword>
<evidence type="ECO:0000256" key="9">
    <source>
        <dbReference type="ARBA" id="ARBA00023004"/>
    </source>
</evidence>
<name>A0A0H2LZV2_VARPD</name>
<dbReference type="InterPro" id="IPR015168">
    <property type="entry name" value="SsuA/THI5"/>
</dbReference>
<dbReference type="InterPro" id="IPR027939">
    <property type="entry name" value="NMT1/THI5"/>
</dbReference>
<organism evidence="13 14">
    <name type="scientific">Variovorax paradoxus</name>
    <dbReference type="NCBI Taxonomy" id="34073"/>
    <lineage>
        <taxon>Bacteria</taxon>
        <taxon>Pseudomonadati</taxon>
        <taxon>Pseudomonadota</taxon>
        <taxon>Betaproteobacteria</taxon>
        <taxon>Burkholderiales</taxon>
        <taxon>Comamonadaceae</taxon>
        <taxon>Variovorax</taxon>
    </lineage>
</organism>
<dbReference type="InterPro" id="IPR006311">
    <property type="entry name" value="TAT_signal"/>
</dbReference>
<evidence type="ECO:0000256" key="7">
    <source>
        <dbReference type="ARBA" id="ARBA00022898"/>
    </source>
</evidence>
<dbReference type="Proteomes" id="UP000035170">
    <property type="component" value="Unassembled WGS sequence"/>
</dbReference>
<keyword evidence="8" id="KW-0784">Thiamine biosynthesis</keyword>
<dbReference type="AlphaFoldDB" id="A0A0H2LZV2"/>
<comment type="function">
    <text evidence="1">Responsible for the formation of the pyrimidine heterocycle in the thiamine biosynthesis pathway. Catalyzes the formation of hydroxymethylpyrimidine phosphate (HMP-P) from histidine and pyridoxal phosphate (PLP). The protein uses PLP and the active site histidine to form HMP-P, generating an inactive enzyme. The enzyme can only undergo a single turnover, which suggests it is a suicide enzyme.</text>
</comment>
<protein>
    <recommendedName>
        <fullName evidence="10">Thiamine pyrimidine synthase</fullName>
    </recommendedName>
</protein>
<evidence type="ECO:0000256" key="6">
    <source>
        <dbReference type="ARBA" id="ARBA00022723"/>
    </source>
</evidence>
<evidence type="ECO:0000256" key="10">
    <source>
        <dbReference type="ARBA" id="ARBA00033171"/>
    </source>
</evidence>
<dbReference type="Gene3D" id="3.40.190.10">
    <property type="entry name" value="Periplasmic binding protein-like II"/>
    <property type="match status" value="2"/>
</dbReference>
<evidence type="ECO:0000256" key="3">
    <source>
        <dbReference type="ARBA" id="ARBA00009406"/>
    </source>
</evidence>
<evidence type="ECO:0000256" key="8">
    <source>
        <dbReference type="ARBA" id="ARBA00022977"/>
    </source>
</evidence>
<comment type="similarity">
    <text evidence="3">Belongs to the NMT1/THI5 family.</text>
</comment>
<dbReference type="GO" id="GO:0009228">
    <property type="term" value="P:thiamine biosynthetic process"/>
    <property type="evidence" value="ECO:0007669"/>
    <property type="project" value="UniProtKB-KW"/>
</dbReference>
<evidence type="ECO:0000256" key="1">
    <source>
        <dbReference type="ARBA" id="ARBA00003469"/>
    </source>
</evidence>
<evidence type="ECO:0000256" key="5">
    <source>
        <dbReference type="ARBA" id="ARBA00022679"/>
    </source>
</evidence>